<comment type="similarity">
    <text evidence="1">Belongs to the glycosyl hydrolase 39 family.</text>
</comment>
<dbReference type="SUPFAM" id="SSF51011">
    <property type="entry name" value="Glycosyl hydrolase domain"/>
    <property type="match status" value="1"/>
</dbReference>
<evidence type="ECO:0000256" key="2">
    <source>
        <dbReference type="ARBA" id="ARBA00022729"/>
    </source>
</evidence>
<dbReference type="Gene3D" id="3.20.20.80">
    <property type="entry name" value="Glycosidases"/>
    <property type="match status" value="1"/>
</dbReference>
<keyword evidence="2" id="KW-0732">Signal</keyword>
<dbReference type="InterPro" id="IPR017853">
    <property type="entry name" value="GH"/>
</dbReference>
<keyword evidence="4" id="KW-0326">Glycosidase</keyword>
<dbReference type="AlphaFoldDB" id="A0A182SS51"/>
<evidence type="ECO:0000256" key="1">
    <source>
        <dbReference type="ARBA" id="ARBA00008875"/>
    </source>
</evidence>
<dbReference type="PANTHER" id="PTHR12631">
    <property type="entry name" value="ALPHA-L-IDURONIDASE"/>
    <property type="match status" value="1"/>
</dbReference>
<dbReference type="GO" id="GO:0003940">
    <property type="term" value="F:L-iduronidase activity"/>
    <property type="evidence" value="ECO:0007669"/>
    <property type="project" value="TreeGrafter"/>
</dbReference>
<dbReference type="SUPFAM" id="SSF51445">
    <property type="entry name" value="(Trans)glycosidases"/>
    <property type="match status" value="1"/>
</dbReference>
<reference evidence="6" key="2">
    <citation type="submission" date="2020-05" db="UniProtKB">
        <authorList>
            <consortium name="EnsemblMetazoa"/>
        </authorList>
    </citation>
    <scope>IDENTIFICATION</scope>
    <source>
        <strain evidence="6">maculatus3</strain>
    </source>
</reference>
<evidence type="ECO:0000256" key="4">
    <source>
        <dbReference type="ARBA" id="ARBA00023295"/>
    </source>
</evidence>
<keyword evidence="3" id="KW-0378">Hydrolase</keyword>
<dbReference type="PANTHER" id="PTHR12631:SF8">
    <property type="entry name" value="ALPHA-L-IDURONIDASE"/>
    <property type="match status" value="1"/>
</dbReference>
<name>A0A182SS51_9DIPT</name>
<dbReference type="EnsemblMetazoa" id="AMAM012305-RA">
    <property type="protein sequence ID" value="AMAM012305-PA"/>
    <property type="gene ID" value="AMAM012305"/>
</dbReference>
<reference evidence="7" key="1">
    <citation type="submission" date="2013-09" db="EMBL/GenBank/DDBJ databases">
        <title>The Genome Sequence of Anopheles maculatus species B.</title>
        <authorList>
            <consortium name="The Broad Institute Genomics Platform"/>
            <person name="Neafsey D.E."/>
            <person name="Besansky N."/>
            <person name="Howell P."/>
            <person name="Walton C."/>
            <person name="Young S.K."/>
            <person name="Zeng Q."/>
            <person name="Gargeya S."/>
            <person name="Fitzgerald M."/>
            <person name="Haas B."/>
            <person name="Abouelleil A."/>
            <person name="Allen A.W."/>
            <person name="Alvarado L."/>
            <person name="Arachchi H.M."/>
            <person name="Berlin A.M."/>
            <person name="Chapman S.B."/>
            <person name="Gainer-Dewar J."/>
            <person name="Goldberg J."/>
            <person name="Griggs A."/>
            <person name="Gujja S."/>
            <person name="Hansen M."/>
            <person name="Howarth C."/>
            <person name="Imamovic A."/>
            <person name="Ireland A."/>
            <person name="Larimer J."/>
            <person name="McCowan C."/>
            <person name="Murphy C."/>
            <person name="Pearson M."/>
            <person name="Poon T.W."/>
            <person name="Priest M."/>
            <person name="Roberts A."/>
            <person name="Saif S."/>
            <person name="Shea T."/>
            <person name="Sisk P."/>
            <person name="Sykes S."/>
            <person name="Wortman J."/>
            <person name="Nusbaum C."/>
            <person name="Birren B."/>
        </authorList>
    </citation>
    <scope>NUCLEOTIDE SEQUENCE [LARGE SCALE GENOMIC DNA]</scope>
    <source>
        <strain evidence="7">maculatus3</strain>
    </source>
</reference>
<dbReference type="VEuPathDB" id="VectorBase:AMAM012305"/>
<dbReference type="Pfam" id="PF01229">
    <property type="entry name" value="Glyco_hydro_39"/>
    <property type="match status" value="1"/>
</dbReference>
<evidence type="ECO:0000259" key="5">
    <source>
        <dbReference type="Pfam" id="PF01229"/>
    </source>
</evidence>
<evidence type="ECO:0000313" key="7">
    <source>
        <dbReference type="Proteomes" id="UP000075901"/>
    </source>
</evidence>
<dbReference type="Gene3D" id="2.60.40.1500">
    <property type="entry name" value="Glycosyl hydrolase domain, family 39"/>
    <property type="match status" value="1"/>
</dbReference>
<dbReference type="InterPro" id="IPR000514">
    <property type="entry name" value="Glyco_hydro_39"/>
</dbReference>
<dbReference type="InterPro" id="IPR051923">
    <property type="entry name" value="Glycosyl_Hydrolase_39"/>
</dbReference>
<dbReference type="GO" id="GO:0005975">
    <property type="term" value="P:carbohydrate metabolic process"/>
    <property type="evidence" value="ECO:0007669"/>
    <property type="project" value="InterPro"/>
</dbReference>
<evidence type="ECO:0000256" key="3">
    <source>
        <dbReference type="ARBA" id="ARBA00022801"/>
    </source>
</evidence>
<evidence type="ECO:0000313" key="6">
    <source>
        <dbReference type="EnsemblMetazoa" id="AMAM012305-PA"/>
    </source>
</evidence>
<sequence length="312" mass="35678">MLNNFPPVGQLKFANDEADPIAGWSTGRPFQADVRYAAMLFSIVSQHWAAIVEGNELGRRLQFLSHDNAFLSYYPYVFEQRTLFARFQMNLTTPPHVQFITKPVFSALGMLANLAPFAGPTQFLKGNISYVLSADKHLKYVCLVASRSNDSFPMWEKRSYFKLTIPDDMVRGDRSHTVIMHRISYLIEAIQDRRNDPYRLWQLQGMPPFPTTEQLAAMRAVQLPNVLHAATRVVEFGNASNGTEITLSLRGPWIVSVRLCSEDYTPPGRVGNVRVRTVYRDEVIIHWHMSMGVKRQNRYVTRINITCGVKHN</sequence>
<keyword evidence="7" id="KW-1185">Reference proteome</keyword>
<accession>A0A182SS51</accession>
<proteinExistence type="inferred from homology"/>
<organism evidence="6 7">
    <name type="scientific">Anopheles maculatus</name>
    <dbReference type="NCBI Taxonomy" id="74869"/>
    <lineage>
        <taxon>Eukaryota</taxon>
        <taxon>Metazoa</taxon>
        <taxon>Ecdysozoa</taxon>
        <taxon>Arthropoda</taxon>
        <taxon>Hexapoda</taxon>
        <taxon>Insecta</taxon>
        <taxon>Pterygota</taxon>
        <taxon>Neoptera</taxon>
        <taxon>Endopterygota</taxon>
        <taxon>Diptera</taxon>
        <taxon>Nematocera</taxon>
        <taxon>Culicoidea</taxon>
        <taxon>Culicidae</taxon>
        <taxon>Anophelinae</taxon>
        <taxon>Anopheles</taxon>
        <taxon>Anopheles maculatus group</taxon>
    </lineage>
</organism>
<dbReference type="Proteomes" id="UP000075901">
    <property type="component" value="Unassembled WGS sequence"/>
</dbReference>
<protein>
    <recommendedName>
        <fullName evidence="5">Glycosyl hydrolases family 39 N-terminal catalytic domain-containing protein</fullName>
    </recommendedName>
</protein>
<dbReference type="PRINTS" id="PR00745">
    <property type="entry name" value="GLHYDRLASE39"/>
</dbReference>
<dbReference type="InterPro" id="IPR049166">
    <property type="entry name" value="GH39_cat"/>
</dbReference>
<feature type="domain" description="Glycosyl hydrolases family 39 N-terminal catalytic" evidence="5">
    <location>
        <begin position="8"/>
        <end position="226"/>
    </location>
</feature>